<gene>
    <name evidence="1" type="ORF">D7V78_19705</name>
</gene>
<accession>A0A3L7ZJ91</accession>
<protein>
    <submittedName>
        <fullName evidence="1">Uncharacterized protein</fullName>
    </submittedName>
</protein>
<comment type="caution">
    <text evidence="1">The sequence shown here is derived from an EMBL/GenBank/DDBJ whole genome shotgun (WGS) entry which is preliminary data.</text>
</comment>
<organism evidence="1 2">
    <name type="scientific">Parabacteroides distasonis</name>
    <dbReference type="NCBI Taxonomy" id="823"/>
    <lineage>
        <taxon>Bacteria</taxon>
        <taxon>Pseudomonadati</taxon>
        <taxon>Bacteroidota</taxon>
        <taxon>Bacteroidia</taxon>
        <taxon>Bacteroidales</taxon>
        <taxon>Tannerellaceae</taxon>
        <taxon>Parabacteroides</taxon>
    </lineage>
</organism>
<dbReference type="Proteomes" id="UP000278164">
    <property type="component" value="Unassembled WGS sequence"/>
</dbReference>
<name>A0A3L7ZJ91_PARDI</name>
<dbReference type="OrthoDB" id="1070542at2"/>
<dbReference type="EMBL" id="RAYI01000120">
    <property type="protein sequence ID" value="RLT71729.1"/>
    <property type="molecule type" value="Genomic_DNA"/>
</dbReference>
<dbReference type="RefSeq" id="WP_121737508.1">
    <property type="nucleotide sequence ID" value="NZ_QXXG01000098.1"/>
</dbReference>
<dbReference type="AlphaFoldDB" id="A0A3L7ZJ91"/>
<evidence type="ECO:0000313" key="2">
    <source>
        <dbReference type="Proteomes" id="UP000278164"/>
    </source>
</evidence>
<reference evidence="1 2" key="1">
    <citation type="submission" date="2018-09" db="EMBL/GenBank/DDBJ databases">
        <title>Murine metabolic-syndrome-specific gut microbial biobank.</title>
        <authorList>
            <person name="Liu C."/>
        </authorList>
    </citation>
    <scope>NUCLEOTIDE SEQUENCE [LARGE SCALE GENOMIC DNA]</scope>
    <source>
        <strain evidence="1 2">8-P5</strain>
    </source>
</reference>
<evidence type="ECO:0000313" key="1">
    <source>
        <dbReference type="EMBL" id="RLT71729.1"/>
    </source>
</evidence>
<proteinExistence type="predicted"/>
<sequence>MKRQIIIDSEARKRLQEAFGVTRVTVWKALNYESENELARKIRYTAKKEMGGVEINGPLPGFDTIHDTVKGITTQTFGPRVKIILYWDTNRTAVLVDGEVRRIEDGLTLSEFMSIQGEVYKLAQSLQNS</sequence>